<keyword evidence="2" id="KW-0472">Membrane</keyword>
<reference evidence="3 4" key="1">
    <citation type="journal article" date="2018" name="Sci. Rep.">
        <title>Comparative genomics provides insights into the lifestyle and reveals functional heterogeneity of dark septate endophytic fungi.</title>
        <authorList>
            <person name="Knapp D.G."/>
            <person name="Nemeth J.B."/>
            <person name="Barry K."/>
            <person name="Hainaut M."/>
            <person name="Henrissat B."/>
            <person name="Johnson J."/>
            <person name="Kuo A."/>
            <person name="Lim J.H.P."/>
            <person name="Lipzen A."/>
            <person name="Nolan M."/>
            <person name="Ohm R.A."/>
            <person name="Tamas L."/>
            <person name="Grigoriev I.V."/>
            <person name="Spatafora J.W."/>
            <person name="Nagy L.G."/>
            <person name="Kovacs G.M."/>
        </authorList>
    </citation>
    <scope>NUCLEOTIDE SEQUENCE [LARGE SCALE GENOMIC DNA]</scope>
    <source>
        <strain evidence="3 4">DSE2036</strain>
    </source>
</reference>
<sequence length="554" mass="61754">ATDISRGSGYSAHQIATATKELVSIFQEDPNLVPLYKRAINDDSIGPEKLQRNLRRLFKQYAELLEGEAKDRLEYLAARLVSLKARFLSQSIVQMFDGHAKPPKPPVKAVESNYESSDDEEEESSPVDDTAFEDLVIFREFLVGSEAFRTLQAQVKSFAVPKYTYTPKINEPQTSVNEGGISFGENVPSRTDSGLTVRPHVEPMVPTNAFTSVRDYLGYPLRYFNACLVAAGCFESSLGPGKIRVRWQCGCGERFVGDFIEHKTNGIANMITRMQQSTKATVTSVTSEPEKTSPNPTGQHPGLWLRNGLTSLVGSFNKQSKQCALPQHTSNATASSSTPNQNAPQRQMLHLLSCMHAGRFRKSLAQDRIETFNTDRQLFSFISRKFCAHRGRFKNLLSLKTVKGIYFTKFRLPMGGSVELRAHDPCCANPQPCECIPPPSRVEPSPSAEYRCIPGPPSVWPPIDPHYLSHLFKDPSCINENDTWILDQLPKRTAGELYGSVGKPADGWGIYYEEDWDRDIITVVVVSLFIISSLVFGVAWSYFKMDVQGAFGVS</sequence>
<keyword evidence="2" id="KW-0812">Transmembrane</keyword>
<evidence type="ECO:0000313" key="4">
    <source>
        <dbReference type="Proteomes" id="UP000244855"/>
    </source>
</evidence>
<evidence type="ECO:0000256" key="2">
    <source>
        <dbReference type="SAM" id="Phobius"/>
    </source>
</evidence>
<dbReference type="OrthoDB" id="5355526at2759"/>
<evidence type="ECO:0000313" key="3">
    <source>
        <dbReference type="EMBL" id="PVI00188.1"/>
    </source>
</evidence>
<evidence type="ECO:0000256" key="1">
    <source>
        <dbReference type="SAM" id="MobiDB-lite"/>
    </source>
</evidence>
<dbReference type="Proteomes" id="UP000244855">
    <property type="component" value="Unassembled WGS sequence"/>
</dbReference>
<dbReference type="STRING" id="97972.A0A2V1DPK9"/>
<feature type="compositionally biased region" description="Polar residues" evidence="1">
    <location>
        <begin position="278"/>
        <end position="298"/>
    </location>
</feature>
<proteinExistence type="predicted"/>
<feature type="compositionally biased region" description="Acidic residues" evidence="1">
    <location>
        <begin position="116"/>
        <end position="127"/>
    </location>
</feature>
<organism evidence="3 4">
    <name type="scientific">Periconia macrospinosa</name>
    <dbReference type="NCBI Taxonomy" id="97972"/>
    <lineage>
        <taxon>Eukaryota</taxon>
        <taxon>Fungi</taxon>
        <taxon>Dikarya</taxon>
        <taxon>Ascomycota</taxon>
        <taxon>Pezizomycotina</taxon>
        <taxon>Dothideomycetes</taxon>
        <taxon>Pleosporomycetidae</taxon>
        <taxon>Pleosporales</taxon>
        <taxon>Massarineae</taxon>
        <taxon>Periconiaceae</taxon>
        <taxon>Periconia</taxon>
    </lineage>
</organism>
<gene>
    <name evidence="3" type="ORF">DM02DRAFT_494166</name>
</gene>
<name>A0A2V1DPK9_9PLEO</name>
<feature type="region of interest" description="Disordered" evidence="1">
    <location>
        <begin position="99"/>
        <end position="127"/>
    </location>
</feature>
<feature type="region of interest" description="Disordered" evidence="1">
    <location>
        <begin position="278"/>
        <end position="301"/>
    </location>
</feature>
<feature type="transmembrane region" description="Helical" evidence="2">
    <location>
        <begin position="520"/>
        <end position="543"/>
    </location>
</feature>
<feature type="non-terminal residue" evidence="3">
    <location>
        <position position="554"/>
    </location>
</feature>
<keyword evidence="2" id="KW-1133">Transmembrane helix</keyword>
<dbReference type="AlphaFoldDB" id="A0A2V1DPK9"/>
<accession>A0A2V1DPK9</accession>
<protein>
    <submittedName>
        <fullName evidence="3">Uncharacterized protein</fullName>
    </submittedName>
</protein>
<keyword evidence="4" id="KW-1185">Reference proteome</keyword>
<feature type="non-terminal residue" evidence="3">
    <location>
        <position position="1"/>
    </location>
</feature>
<dbReference type="EMBL" id="KZ805377">
    <property type="protein sequence ID" value="PVI00188.1"/>
    <property type="molecule type" value="Genomic_DNA"/>
</dbReference>